<accession>A0A1Y2SAM7</accession>
<gene>
    <name evidence="1" type="ORF">Xvie_02599</name>
</gene>
<dbReference type="EMBL" id="MUBJ01000013">
    <property type="protein sequence ID" value="OTA15745.1"/>
    <property type="molecule type" value="Genomic_DNA"/>
</dbReference>
<evidence type="ECO:0000313" key="1">
    <source>
        <dbReference type="EMBL" id="OTA15745.1"/>
    </source>
</evidence>
<dbReference type="AlphaFoldDB" id="A0A1Y2SAM7"/>
<sequence>MLNILPTSIEIKALLNNKIAFIARNATTVVNFEPLDYTPEIGNTLILAGQALITANSHNAPGPFLIEYETLNGLNLYMGMIIPIAEMP</sequence>
<protein>
    <submittedName>
        <fullName evidence="1">Uncharacterized protein</fullName>
    </submittedName>
</protein>
<keyword evidence="2" id="KW-1185">Reference proteome</keyword>
<dbReference type="RefSeq" id="WP_086109694.1">
    <property type="nucleotide sequence ID" value="NZ_CAWNGD010000035.1"/>
</dbReference>
<name>A0A1Y2SAM7_9GAMM</name>
<organism evidence="1 2">
    <name type="scientific">Xenorhabdus vietnamensis</name>
    <dbReference type="NCBI Taxonomy" id="351656"/>
    <lineage>
        <taxon>Bacteria</taxon>
        <taxon>Pseudomonadati</taxon>
        <taxon>Pseudomonadota</taxon>
        <taxon>Gammaproteobacteria</taxon>
        <taxon>Enterobacterales</taxon>
        <taxon>Morganellaceae</taxon>
        <taxon>Xenorhabdus</taxon>
    </lineage>
</organism>
<reference evidence="1 2" key="1">
    <citation type="submission" date="2016-10" db="EMBL/GenBank/DDBJ databases">
        <title>Systematic genetic and metabolomic analysis of Xenorhabdus and Photorhabdus spp., highlights the requirements for a dual symbiotic and pathogenic life style.</title>
        <authorList>
            <person name="Tobias N.J."/>
            <person name="Wolff H."/>
            <person name="Djahanschiri B."/>
            <person name="Pidot S.J."/>
            <person name="Stinear T.P."/>
            <person name="Ebersberger I."/>
            <person name="Bode H.B."/>
        </authorList>
    </citation>
    <scope>NUCLEOTIDE SEQUENCE [LARGE SCALE GENOMIC DNA]</scope>
    <source>
        <strain evidence="1 2">DSM 22392</strain>
    </source>
</reference>
<evidence type="ECO:0000313" key="2">
    <source>
        <dbReference type="Proteomes" id="UP000194350"/>
    </source>
</evidence>
<comment type="caution">
    <text evidence="1">The sequence shown here is derived from an EMBL/GenBank/DDBJ whole genome shotgun (WGS) entry which is preliminary data.</text>
</comment>
<dbReference type="OrthoDB" id="9883503at2"/>
<proteinExistence type="predicted"/>
<dbReference type="Proteomes" id="UP000194350">
    <property type="component" value="Unassembled WGS sequence"/>
</dbReference>